<accession>X0RYE9</accession>
<evidence type="ECO:0000256" key="6">
    <source>
        <dbReference type="ARBA" id="ARBA00047929"/>
    </source>
</evidence>
<feature type="non-terminal residue" evidence="10">
    <location>
        <position position="212"/>
    </location>
</feature>
<dbReference type="SUPFAM" id="SSF46589">
    <property type="entry name" value="tRNA-binding arm"/>
    <property type="match status" value="1"/>
</dbReference>
<dbReference type="SUPFAM" id="SSF55681">
    <property type="entry name" value="Class II aaRS and biotin synthetases"/>
    <property type="match status" value="1"/>
</dbReference>
<evidence type="ECO:0000256" key="4">
    <source>
        <dbReference type="ARBA" id="ARBA00022917"/>
    </source>
</evidence>
<gene>
    <name evidence="10" type="ORF">S01H1_12534</name>
</gene>
<name>X0RYE9_9ZZZZ</name>
<dbReference type="InterPro" id="IPR045864">
    <property type="entry name" value="aa-tRNA-synth_II/BPL/LPL"/>
</dbReference>
<protein>
    <recommendedName>
        <fullName evidence="5">Seryl-tRNA(Ser/Sec) synthetase</fullName>
    </recommendedName>
</protein>
<keyword evidence="8" id="KW-0175">Coiled coil</keyword>
<dbReference type="GO" id="GO:0000166">
    <property type="term" value="F:nucleotide binding"/>
    <property type="evidence" value="ECO:0007669"/>
    <property type="project" value="InterPro"/>
</dbReference>
<feature type="coiled-coil region" evidence="8">
    <location>
        <begin position="47"/>
        <end position="98"/>
    </location>
</feature>
<evidence type="ECO:0000313" key="10">
    <source>
        <dbReference type="EMBL" id="GAF68777.1"/>
    </source>
</evidence>
<dbReference type="GO" id="GO:0004828">
    <property type="term" value="F:serine-tRNA ligase activity"/>
    <property type="evidence" value="ECO:0007669"/>
    <property type="project" value="UniProtKB-EC"/>
</dbReference>
<dbReference type="Gene3D" id="3.30.930.10">
    <property type="entry name" value="Bira Bifunctional Protein, Domain 2"/>
    <property type="match status" value="1"/>
</dbReference>
<dbReference type="Pfam" id="PF02403">
    <property type="entry name" value="Seryl_tRNA_N"/>
    <property type="match status" value="1"/>
</dbReference>
<dbReference type="GO" id="GO:0006412">
    <property type="term" value="P:translation"/>
    <property type="evidence" value="ECO:0007669"/>
    <property type="project" value="UniProtKB-KW"/>
</dbReference>
<comment type="catalytic activity">
    <reaction evidence="7">
        <text>tRNA(Ser) + L-serine + ATP = L-seryl-tRNA(Ser) + AMP + diphosphate + H(+)</text>
        <dbReference type="Rhea" id="RHEA:12292"/>
        <dbReference type="Rhea" id="RHEA-COMP:9669"/>
        <dbReference type="Rhea" id="RHEA-COMP:9703"/>
        <dbReference type="ChEBI" id="CHEBI:15378"/>
        <dbReference type="ChEBI" id="CHEBI:30616"/>
        <dbReference type="ChEBI" id="CHEBI:33019"/>
        <dbReference type="ChEBI" id="CHEBI:33384"/>
        <dbReference type="ChEBI" id="CHEBI:78442"/>
        <dbReference type="ChEBI" id="CHEBI:78533"/>
        <dbReference type="ChEBI" id="CHEBI:456215"/>
        <dbReference type="EC" id="6.1.1.11"/>
    </reaction>
</comment>
<dbReference type="InterPro" id="IPR042103">
    <property type="entry name" value="SerRS_1_N_sf"/>
</dbReference>
<feature type="domain" description="Serine-tRNA synthetase type1 N-terminal" evidence="9">
    <location>
        <begin position="1"/>
        <end position="109"/>
    </location>
</feature>
<evidence type="ECO:0000259" key="9">
    <source>
        <dbReference type="Pfam" id="PF02403"/>
    </source>
</evidence>
<organism evidence="10">
    <name type="scientific">marine sediment metagenome</name>
    <dbReference type="NCBI Taxonomy" id="412755"/>
    <lineage>
        <taxon>unclassified sequences</taxon>
        <taxon>metagenomes</taxon>
        <taxon>ecological metagenomes</taxon>
    </lineage>
</organism>
<evidence type="ECO:0000256" key="1">
    <source>
        <dbReference type="ARBA" id="ARBA00005045"/>
    </source>
</evidence>
<dbReference type="EMBL" id="BARS01006440">
    <property type="protein sequence ID" value="GAF68777.1"/>
    <property type="molecule type" value="Genomic_DNA"/>
</dbReference>
<dbReference type="InterPro" id="IPR015866">
    <property type="entry name" value="Ser-tRNA-synth_1_N"/>
</dbReference>
<sequence length="212" mass="24784">MLDIKLIRENPGVIKKDLEKRNDKEKIKWVDDIIVKDKEYRTLLQLNQDLRHKRNIITNEINQLRKKGKDISGKVKEAKELPQKIKEVDEKIKELQGKIYYYLMRLPNILHKSVPKGKDESENKEVRKWGKKPKFNFELKTHGEIIEKLGVGDFEQAAKVSGKGFYYLIGELALMEQALQRFAIDNLVKKGFKLVEPPLILRRGSYEGVTDL</sequence>
<dbReference type="PANTHER" id="PTHR43697">
    <property type="entry name" value="SERYL-TRNA SYNTHETASE"/>
    <property type="match status" value="1"/>
</dbReference>
<dbReference type="Gene3D" id="1.10.287.40">
    <property type="entry name" value="Serine-tRNA synthetase, tRNA binding domain"/>
    <property type="match status" value="1"/>
</dbReference>
<dbReference type="PANTHER" id="PTHR43697:SF1">
    <property type="entry name" value="SERINE--TRNA LIGASE"/>
    <property type="match status" value="1"/>
</dbReference>
<keyword evidence="4" id="KW-0648">Protein biosynthesis</keyword>
<proteinExistence type="inferred from homology"/>
<comment type="pathway">
    <text evidence="1">Aminoacyl-tRNA biosynthesis; selenocysteinyl-tRNA(Sec) biosynthesis; L-seryl-tRNA(Sec) from L-serine and tRNA(Sec): step 1/1.</text>
</comment>
<comment type="similarity">
    <text evidence="2">Belongs to the class-II aminoacyl-tRNA synthetase family. Type-1 seryl-tRNA synthetase subfamily.</text>
</comment>
<dbReference type="AlphaFoldDB" id="X0RYE9"/>
<evidence type="ECO:0000256" key="3">
    <source>
        <dbReference type="ARBA" id="ARBA00022490"/>
    </source>
</evidence>
<evidence type="ECO:0000256" key="7">
    <source>
        <dbReference type="ARBA" id="ARBA00048823"/>
    </source>
</evidence>
<keyword evidence="3" id="KW-0963">Cytoplasm</keyword>
<comment type="catalytic activity">
    <reaction evidence="6">
        <text>tRNA(Sec) + L-serine + ATP = L-seryl-tRNA(Sec) + AMP + diphosphate + H(+)</text>
        <dbReference type="Rhea" id="RHEA:42580"/>
        <dbReference type="Rhea" id="RHEA-COMP:9742"/>
        <dbReference type="Rhea" id="RHEA-COMP:10128"/>
        <dbReference type="ChEBI" id="CHEBI:15378"/>
        <dbReference type="ChEBI" id="CHEBI:30616"/>
        <dbReference type="ChEBI" id="CHEBI:33019"/>
        <dbReference type="ChEBI" id="CHEBI:33384"/>
        <dbReference type="ChEBI" id="CHEBI:78442"/>
        <dbReference type="ChEBI" id="CHEBI:78533"/>
        <dbReference type="ChEBI" id="CHEBI:456215"/>
        <dbReference type="EC" id="6.1.1.11"/>
    </reaction>
</comment>
<evidence type="ECO:0000256" key="2">
    <source>
        <dbReference type="ARBA" id="ARBA00010728"/>
    </source>
</evidence>
<comment type="caution">
    <text evidence="10">The sequence shown here is derived from an EMBL/GenBank/DDBJ whole genome shotgun (WGS) entry which is preliminary data.</text>
</comment>
<evidence type="ECO:0000256" key="5">
    <source>
        <dbReference type="ARBA" id="ARBA00033352"/>
    </source>
</evidence>
<evidence type="ECO:0000256" key="8">
    <source>
        <dbReference type="SAM" id="Coils"/>
    </source>
</evidence>
<dbReference type="InterPro" id="IPR010978">
    <property type="entry name" value="tRNA-bd_arm"/>
</dbReference>
<reference evidence="10" key="1">
    <citation type="journal article" date="2014" name="Front. Microbiol.">
        <title>High frequency of phylogenetically diverse reductive dehalogenase-homologous genes in deep subseafloor sedimentary metagenomes.</title>
        <authorList>
            <person name="Kawai M."/>
            <person name="Futagami T."/>
            <person name="Toyoda A."/>
            <person name="Takaki Y."/>
            <person name="Nishi S."/>
            <person name="Hori S."/>
            <person name="Arai W."/>
            <person name="Tsubouchi T."/>
            <person name="Morono Y."/>
            <person name="Uchiyama I."/>
            <person name="Ito T."/>
            <person name="Fujiyama A."/>
            <person name="Inagaki F."/>
            <person name="Takami H."/>
        </authorList>
    </citation>
    <scope>NUCLEOTIDE SEQUENCE</scope>
    <source>
        <strain evidence="10">Expedition CK06-06</strain>
    </source>
</reference>